<sequence length="141" mass="15498">MAELIRLCEMADDSMVLEDDSQPLGVTASTSYRKAVPTLVTQDGVIGYRKEGESFQPRTNFTVEVVGCLKMEGYIVGYLFSIKRNDDDTARQAFLCNTDCASSCTILKVLNKAFNNRGLWVPTKGPSPGHRLALASPEVNM</sequence>
<proteinExistence type="predicted"/>
<reference evidence="1" key="1">
    <citation type="submission" date="2023-01" db="EMBL/GenBank/DDBJ databases">
        <title>Genome assembly of the deep-sea coral Lophelia pertusa.</title>
        <authorList>
            <person name="Herrera S."/>
            <person name="Cordes E."/>
        </authorList>
    </citation>
    <scope>NUCLEOTIDE SEQUENCE</scope>
    <source>
        <strain evidence="1">USNM1676648</strain>
        <tissue evidence="1">Polyp</tissue>
    </source>
</reference>
<evidence type="ECO:0000313" key="1">
    <source>
        <dbReference type="EMBL" id="KAJ7389747.1"/>
    </source>
</evidence>
<organism evidence="1 2">
    <name type="scientific">Desmophyllum pertusum</name>
    <dbReference type="NCBI Taxonomy" id="174260"/>
    <lineage>
        <taxon>Eukaryota</taxon>
        <taxon>Metazoa</taxon>
        <taxon>Cnidaria</taxon>
        <taxon>Anthozoa</taxon>
        <taxon>Hexacorallia</taxon>
        <taxon>Scleractinia</taxon>
        <taxon>Caryophylliina</taxon>
        <taxon>Caryophylliidae</taxon>
        <taxon>Desmophyllum</taxon>
    </lineage>
</organism>
<accession>A0A9W9ZXW1</accession>
<evidence type="ECO:0000313" key="2">
    <source>
        <dbReference type="Proteomes" id="UP001163046"/>
    </source>
</evidence>
<dbReference type="EMBL" id="MU825425">
    <property type="protein sequence ID" value="KAJ7389747.1"/>
    <property type="molecule type" value="Genomic_DNA"/>
</dbReference>
<dbReference type="AlphaFoldDB" id="A0A9W9ZXW1"/>
<gene>
    <name evidence="1" type="ORF">OS493_029167</name>
</gene>
<protein>
    <submittedName>
        <fullName evidence="1">Uncharacterized protein</fullName>
    </submittedName>
</protein>
<keyword evidence="2" id="KW-1185">Reference proteome</keyword>
<dbReference type="Proteomes" id="UP001163046">
    <property type="component" value="Unassembled WGS sequence"/>
</dbReference>
<name>A0A9W9ZXW1_9CNID</name>
<comment type="caution">
    <text evidence="1">The sequence shown here is derived from an EMBL/GenBank/DDBJ whole genome shotgun (WGS) entry which is preliminary data.</text>
</comment>